<reference evidence="1 2" key="1">
    <citation type="submission" date="2018-08" db="EMBL/GenBank/DDBJ databases">
        <title>A genome reference for cultivated species of the human gut microbiota.</title>
        <authorList>
            <person name="Zou Y."/>
            <person name="Xue W."/>
            <person name="Luo G."/>
        </authorList>
    </citation>
    <scope>NUCLEOTIDE SEQUENCE [LARGE SCALE GENOMIC DNA]</scope>
    <source>
        <strain evidence="1 2">AM30-13AC</strain>
    </source>
</reference>
<dbReference type="Proteomes" id="UP000284835">
    <property type="component" value="Unassembled WGS sequence"/>
</dbReference>
<organism evidence="1 2">
    <name type="scientific">Agathobacter rectalis</name>
    <dbReference type="NCBI Taxonomy" id="39491"/>
    <lineage>
        <taxon>Bacteria</taxon>
        <taxon>Bacillati</taxon>
        <taxon>Bacillota</taxon>
        <taxon>Clostridia</taxon>
        <taxon>Lachnospirales</taxon>
        <taxon>Lachnospiraceae</taxon>
        <taxon>Agathobacter</taxon>
    </lineage>
</organism>
<gene>
    <name evidence="1" type="ORF">DW775_03200</name>
</gene>
<comment type="caution">
    <text evidence="1">The sequence shown here is derived from an EMBL/GenBank/DDBJ whole genome shotgun (WGS) entry which is preliminary data.</text>
</comment>
<name>A0A414I0Y0_9FIRM</name>
<proteinExistence type="predicted"/>
<evidence type="ECO:0000313" key="1">
    <source>
        <dbReference type="EMBL" id="RHD96898.1"/>
    </source>
</evidence>
<dbReference type="EMBL" id="QSJS01000003">
    <property type="protein sequence ID" value="RHD96898.1"/>
    <property type="molecule type" value="Genomic_DNA"/>
</dbReference>
<evidence type="ECO:0000313" key="2">
    <source>
        <dbReference type="Proteomes" id="UP000284835"/>
    </source>
</evidence>
<protein>
    <submittedName>
        <fullName evidence="1">Uncharacterized protein</fullName>
    </submittedName>
</protein>
<accession>A0A414I0Y0</accession>
<dbReference type="AlphaFoldDB" id="A0A414I0Y0"/>
<dbReference type="RefSeq" id="WP_118083521.1">
    <property type="nucleotide sequence ID" value="NZ_QSJS01000003.1"/>
</dbReference>
<sequence length="304" mass="34989">MKYQNYLNNVLKLLQDYRDSVNGVKAIYDSDKAKHDRELKDMQGKYTDEYIKEYDSKWRASNNYKDMLDKERAKKQKLANHNLDIMKNQIDKYFQAPVSADFANKIMAIKSTGMQLSKTEYELLQKQATSYMERRLLNELVASSADDADKLDMQLSAEVPNIDSIYGAYNHMRENVDNAFNFYCGDDLSLKEYINCDCNDYINTSNITHAIKCFDIDRNDSYKTFIKAMSGANDILDKGNRPNEELSDDEKSLINAILPDYDKYPIGSKRQAAEIAKTNAEMASLLLLDERYSESVSKALEESV</sequence>